<accession>A0A8J4F9D0</accession>
<keyword evidence="2" id="KW-1185">Reference proteome</keyword>
<evidence type="ECO:0000313" key="1">
    <source>
        <dbReference type="EMBL" id="GIL66714.1"/>
    </source>
</evidence>
<sequence>MDAAGDPRVAMCGSSEEVAAIHAALAKLGKPPGGGGGAAITTASATDHVAGAAGMARDGTTNLAVQKPHIVNLSAVPSLAPFFKSGALARVPPSDLQYKPYSKDCPSMWYAAAE</sequence>
<evidence type="ECO:0000313" key="2">
    <source>
        <dbReference type="Proteomes" id="UP000747399"/>
    </source>
</evidence>
<reference evidence="1" key="1">
    <citation type="journal article" date="2021" name="Proc. Natl. Acad. Sci. U.S.A.">
        <title>Three genomes in the algal genus Volvox reveal the fate of a haploid sex-determining region after a transition to homothallism.</title>
        <authorList>
            <person name="Yamamoto K."/>
            <person name="Hamaji T."/>
            <person name="Kawai-Toyooka H."/>
            <person name="Matsuzaki R."/>
            <person name="Takahashi F."/>
            <person name="Nishimura Y."/>
            <person name="Kawachi M."/>
            <person name="Noguchi H."/>
            <person name="Minakuchi Y."/>
            <person name="Umen J.G."/>
            <person name="Toyoda A."/>
            <person name="Nozaki H."/>
        </authorList>
    </citation>
    <scope>NUCLEOTIDE SEQUENCE</scope>
    <source>
        <strain evidence="1">NIES-3780</strain>
    </source>
</reference>
<dbReference type="Proteomes" id="UP000747399">
    <property type="component" value="Unassembled WGS sequence"/>
</dbReference>
<gene>
    <name evidence="1" type="ORF">Vafri_20199</name>
</gene>
<protein>
    <submittedName>
        <fullName evidence="1">Uncharacterized protein</fullName>
    </submittedName>
</protein>
<dbReference type="EMBL" id="BNCO01000089">
    <property type="protein sequence ID" value="GIL66714.1"/>
    <property type="molecule type" value="Genomic_DNA"/>
</dbReference>
<dbReference type="AlphaFoldDB" id="A0A8J4F9D0"/>
<organism evidence="1 2">
    <name type="scientific">Volvox africanus</name>
    <dbReference type="NCBI Taxonomy" id="51714"/>
    <lineage>
        <taxon>Eukaryota</taxon>
        <taxon>Viridiplantae</taxon>
        <taxon>Chlorophyta</taxon>
        <taxon>core chlorophytes</taxon>
        <taxon>Chlorophyceae</taxon>
        <taxon>CS clade</taxon>
        <taxon>Chlamydomonadales</taxon>
        <taxon>Volvocaceae</taxon>
        <taxon>Volvox</taxon>
    </lineage>
</organism>
<proteinExistence type="predicted"/>
<name>A0A8J4F9D0_9CHLO</name>
<comment type="caution">
    <text evidence="1">The sequence shown here is derived from an EMBL/GenBank/DDBJ whole genome shotgun (WGS) entry which is preliminary data.</text>
</comment>